<evidence type="ECO:0000256" key="1">
    <source>
        <dbReference type="ARBA" id="ARBA00004141"/>
    </source>
</evidence>
<dbReference type="EMBL" id="JAULSN010000002">
    <property type="protein sequence ID" value="KAK3379111.1"/>
    <property type="molecule type" value="Genomic_DNA"/>
</dbReference>
<dbReference type="Proteomes" id="UP001287356">
    <property type="component" value="Unassembled WGS sequence"/>
</dbReference>
<keyword evidence="9" id="KW-0732">Signal</keyword>
<dbReference type="SFLD" id="SFLDS00052">
    <property type="entry name" value="Ferric_Reductase_Domain"/>
    <property type="match status" value="1"/>
</dbReference>
<feature type="domain" description="Ferric oxidoreductase" evidence="10">
    <location>
        <begin position="288"/>
        <end position="402"/>
    </location>
</feature>
<feature type="chain" id="PRO_5042108757" evidence="9">
    <location>
        <begin position="29"/>
        <end position="726"/>
    </location>
</feature>
<keyword evidence="2" id="KW-0813">Transport</keyword>
<dbReference type="SUPFAM" id="SSF52343">
    <property type="entry name" value="Ferredoxin reductase-like, C-terminal NADP-linked domain"/>
    <property type="match status" value="1"/>
</dbReference>
<dbReference type="GO" id="GO:0006826">
    <property type="term" value="P:iron ion transport"/>
    <property type="evidence" value="ECO:0007669"/>
    <property type="project" value="TreeGrafter"/>
</dbReference>
<dbReference type="GO" id="GO:0006879">
    <property type="term" value="P:intracellular iron ion homeostasis"/>
    <property type="evidence" value="ECO:0007669"/>
    <property type="project" value="TreeGrafter"/>
</dbReference>
<keyword evidence="5" id="KW-0406">Ion transport</keyword>
<dbReference type="GO" id="GO:0000293">
    <property type="term" value="F:ferric-chelate reductase activity"/>
    <property type="evidence" value="ECO:0007669"/>
    <property type="project" value="TreeGrafter"/>
</dbReference>
<comment type="subcellular location">
    <subcellularLocation>
        <location evidence="1">Membrane</location>
        <topology evidence="1">Multi-pass membrane protein</topology>
    </subcellularLocation>
</comment>
<dbReference type="AlphaFoldDB" id="A0AAE0KMY4"/>
<evidence type="ECO:0000256" key="5">
    <source>
        <dbReference type="ARBA" id="ARBA00023065"/>
    </source>
</evidence>
<keyword evidence="12" id="KW-1185">Reference proteome</keyword>
<keyword evidence="6 8" id="KW-0472">Membrane</keyword>
<dbReference type="Gene3D" id="3.40.50.80">
    <property type="entry name" value="Nucleotide-binding domain of ferredoxin-NADP reductase (FNR) module"/>
    <property type="match status" value="1"/>
</dbReference>
<evidence type="ECO:0000256" key="9">
    <source>
        <dbReference type="SAM" id="SignalP"/>
    </source>
</evidence>
<protein>
    <submittedName>
        <fullName evidence="11">Ferric reductase-like transmembrane component</fullName>
    </submittedName>
</protein>
<dbReference type="CDD" id="cd06186">
    <property type="entry name" value="NOX_Duox_like_FAD_NADP"/>
    <property type="match status" value="1"/>
</dbReference>
<reference evidence="11" key="2">
    <citation type="submission" date="2023-06" db="EMBL/GenBank/DDBJ databases">
        <authorList>
            <consortium name="Lawrence Berkeley National Laboratory"/>
            <person name="Haridas S."/>
            <person name="Hensen N."/>
            <person name="Bonometti L."/>
            <person name="Westerberg I."/>
            <person name="Brannstrom I.O."/>
            <person name="Guillou S."/>
            <person name="Cros-Aarteil S."/>
            <person name="Calhoun S."/>
            <person name="Kuo A."/>
            <person name="Mondo S."/>
            <person name="Pangilinan J."/>
            <person name="Riley R."/>
            <person name="Labutti K."/>
            <person name="Andreopoulos B."/>
            <person name="Lipzen A."/>
            <person name="Chen C."/>
            <person name="Yanf M."/>
            <person name="Daum C."/>
            <person name="Ng V."/>
            <person name="Clum A."/>
            <person name="Steindorff A."/>
            <person name="Ohm R."/>
            <person name="Martin F."/>
            <person name="Silar P."/>
            <person name="Natvig D."/>
            <person name="Lalanne C."/>
            <person name="Gautier V."/>
            <person name="Ament-Velasquez S.L."/>
            <person name="Kruys A."/>
            <person name="Hutchinson M.I."/>
            <person name="Powell A.J."/>
            <person name="Barry K."/>
            <person name="Miller A.N."/>
            <person name="Grigoriev I.V."/>
            <person name="Debuchy R."/>
            <person name="Gladieux P."/>
            <person name="Thoren M.H."/>
            <person name="Johannesson H."/>
        </authorList>
    </citation>
    <scope>NUCLEOTIDE SEQUENCE</scope>
    <source>
        <strain evidence="11">CBS 958.72</strain>
    </source>
</reference>
<proteinExistence type="predicted"/>
<dbReference type="InterPro" id="IPR051410">
    <property type="entry name" value="Ferric/Cupric_Reductase"/>
</dbReference>
<dbReference type="SFLD" id="SFLDG01168">
    <property type="entry name" value="Ferric_reductase_subgroup_(FRE"/>
    <property type="match status" value="1"/>
</dbReference>
<feature type="transmembrane region" description="Helical" evidence="8">
    <location>
        <begin position="386"/>
        <end position="410"/>
    </location>
</feature>
<feature type="transmembrane region" description="Helical" evidence="8">
    <location>
        <begin position="425"/>
        <end position="443"/>
    </location>
</feature>
<feature type="region of interest" description="Disordered" evidence="7">
    <location>
        <begin position="526"/>
        <end position="556"/>
    </location>
</feature>
<feature type="transmembrane region" description="Helical" evidence="8">
    <location>
        <begin position="613"/>
        <end position="631"/>
    </location>
</feature>
<evidence type="ECO:0000256" key="2">
    <source>
        <dbReference type="ARBA" id="ARBA00022448"/>
    </source>
</evidence>
<feature type="transmembrane region" description="Helical" evidence="8">
    <location>
        <begin position="246"/>
        <end position="264"/>
    </location>
</feature>
<keyword evidence="3 8" id="KW-0812">Transmembrane</keyword>
<dbReference type="PANTHER" id="PTHR32361">
    <property type="entry name" value="FERRIC/CUPRIC REDUCTASE TRANSMEMBRANE COMPONENT"/>
    <property type="match status" value="1"/>
</dbReference>
<comment type="caution">
    <text evidence="11">The sequence shown here is derived from an EMBL/GenBank/DDBJ whole genome shotgun (WGS) entry which is preliminary data.</text>
</comment>
<evidence type="ECO:0000256" key="4">
    <source>
        <dbReference type="ARBA" id="ARBA00022989"/>
    </source>
</evidence>
<evidence type="ECO:0000313" key="12">
    <source>
        <dbReference type="Proteomes" id="UP001287356"/>
    </source>
</evidence>
<keyword evidence="4 8" id="KW-1133">Transmembrane helix</keyword>
<reference evidence="11" key="1">
    <citation type="journal article" date="2023" name="Mol. Phylogenet. Evol.">
        <title>Genome-scale phylogeny and comparative genomics of the fungal order Sordariales.</title>
        <authorList>
            <person name="Hensen N."/>
            <person name="Bonometti L."/>
            <person name="Westerberg I."/>
            <person name="Brannstrom I.O."/>
            <person name="Guillou S."/>
            <person name="Cros-Aarteil S."/>
            <person name="Calhoun S."/>
            <person name="Haridas S."/>
            <person name="Kuo A."/>
            <person name="Mondo S."/>
            <person name="Pangilinan J."/>
            <person name="Riley R."/>
            <person name="LaButti K."/>
            <person name="Andreopoulos B."/>
            <person name="Lipzen A."/>
            <person name="Chen C."/>
            <person name="Yan M."/>
            <person name="Daum C."/>
            <person name="Ng V."/>
            <person name="Clum A."/>
            <person name="Steindorff A."/>
            <person name="Ohm R.A."/>
            <person name="Martin F."/>
            <person name="Silar P."/>
            <person name="Natvig D.O."/>
            <person name="Lalanne C."/>
            <person name="Gautier V."/>
            <person name="Ament-Velasquez S.L."/>
            <person name="Kruys A."/>
            <person name="Hutchinson M.I."/>
            <person name="Powell A.J."/>
            <person name="Barry K."/>
            <person name="Miller A.N."/>
            <person name="Grigoriev I.V."/>
            <person name="Debuchy R."/>
            <person name="Gladieux P."/>
            <person name="Hiltunen Thoren M."/>
            <person name="Johannesson H."/>
        </authorList>
    </citation>
    <scope>NUCLEOTIDE SEQUENCE</scope>
    <source>
        <strain evidence="11">CBS 958.72</strain>
    </source>
</reference>
<dbReference type="GO" id="GO:0015677">
    <property type="term" value="P:copper ion import"/>
    <property type="evidence" value="ECO:0007669"/>
    <property type="project" value="TreeGrafter"/>
</dbReference>
<dbReference type="GO" id="GO:0005886">
    <property type="term" value="C:plasma membrane"/>
    <property type="evidence" value="ECO:0007669"/>
    <property type="project" value="TreeGrafter"/>
</dbReference>
<sequence>MGASYLSRPTLVSCLAVILAAITSPASAVQFLVGYGNLPYDPLCAESCLRSFTSYMLACPDTLDSGHGSDMSMMSTSAPSCYAASTPFLTSVAWCMSSRCAEHAVAASKLELYWEQTVTGDKAVAPKWSFSTALENVDPKPPAYQMTAADTELNQTSLVLPDAYLRQWNVLGMVDRESIIESTYSIVIFVTAVGLPIALTWACYLPFAETLRDRIAPYIIHPSLIGTYHARPLPLLLGNAPTVGQAIYVIIFTALNAILMSVSYQSAQPSAWFATGETEIAAYVMYRAGVFAFVLLPVLLLFSARNSVLLQPLLCAWPRATFLLLHRWAARLFALHAVLHSVVALRVYYAADVDTAWWAWGAAATVAAVALAVGSGTYVRRRHYELFYAAHVLLAAVVLAGCWFHVVLWYESMGMAIPDTPSYEIWLYFAIAVWGFDWVVRAVRLVKNGVRRATVTDLGAGYVRVDVAGVRWGAEPGVHVYVCFPTLSPLRPWENHPFSVIPTHVLLPSSVSSALSSDSAGEFVESQAGDSWPKDQEKQQQHQEDSAVARVDSASGGSGGANLGTAGITLFIKKSGGMTKHLQSHDGLLTLLDGPYSNSNRGSRGEVLRCDRVLLVAGGIGITGVLAWASHQHWNVKLVWSVAESARCLVDAVDLCRVVVAAKEVRVGRRFDVDELIADEEDAGWARVGVVVSGPGGLCDSVRAAVAAAGRRGRTVFELEVEAYSW</sequence>
<evidence type="ECO:0000256" key="7">
    <source>
        <dbReference type="SAM" id="MobiDB-lite"/>
    </source>
</evidence>
<feature type="compositionally biased region" description="Basic and acidic residues" evidence="7">
    <location>
        <begin position="532"/>
        <end position="547"/>
    </location>
</feature>
<feature type="transmembrane region" description="Helical" evidence="8">
    <location>
        <begin position="357"/>
        <end position="379"/>
    </location>
</feature>
<evidence type="ECO:0000256" key="3">
    <source>
        <dbReference type="ARBA" id="ARBA00022692"/>
    </source>
</evidence>
<dbReference type="InterPro" id="IPR039261">
    <property type="entry name" value="FNR_nucleotide-bd"/>
</dbReference>
<gene>
    <name evidence="11" type="ORF">B0T24DRAFT_145558</name>
</gene>
<organism evidence="11 12">
    <name type="scientific">Lasiosphaeria ovina</name>
    <dbReference type="NCBI Taxonomy" id="92902"/>
    <lineage>
        <taxon>Eukaryota</taxon>
        <taxon>Fungi</taxon>
        <taxon>Dikarya</taxon>
        <taxon>Ascomycota</taxon>
        <taxon>Pezizomycotina</taxon>
        <taxon>Sordariomycetes</taxon>
        <taxon>Sordariomycetidae</taxon>
        <taxon>Sordariales</taxon>
        <taxon>Lasiosphaeriaceae</taxon>
        <taxon>Lasiosphaeria</taxon>
    </lineage>
</organism>
<feature type="transmembrane region" description="Helical" evidence="8">
    <location>
        <begin position="284"/>
        <end position="302"/>
    </location>
</feature>
<name>A0AAE0KMY4_9PEZI</name>
<feature type="transmembrane region" description="Helical" evidence="8">
    <location>
        <begin position="184"/>
        <end position="207"/>
    </location>
</feature>
<evidence type="ECO:0000256" key="8">
    <source>
        <dbReference type="SAM" id="Phobius"/>
    </source>
</evidence>
<feature type="signal peptide" evidence="9">
    <location>
        <begin position="1"/>
        <end position="28"/>
    </location>
</feature>
<dbReference type="Pfam" id="PF01794">
    <property type="entry name" value="Ferric_reduct"/>
    <property type="match status" value="1"/>
</dbReference>
<evidence type="ECO:0000259" key="10">
    <source>
        <dbReference type="Pfam" id="PF01794"/>
    </source>
</evidence>
<evidence type="ECO:0000256" key="6">
    <source>
        <dbReference type="ARBA" id="ARBA00023136"/>
    </source>
</evidence>
<dbReference type="PANTHER" id="PTHR32361:SF9">
    <property type="entry name" value="FERRIC REDUCTASE TRANSMEMBRANE COMPONENT 3-RELATED"/>
    <property type="match status" value="1"/>
</dbReference>
<evidence type="ECO:0000313" key="11">
    <source>
        <dbReference type="EMBL" id="KAK3379111.1"/>
    </source>
</evidence>
<accession>A0AAE0KMY4</accession>
<dbReference type="InterPro" id="IPR013130">
    <property type="entry name" value="Fe3_Rdtase_TM_dom"/>
</dbReference>